<protein>
    <submittedName>
        <fullName evidence="1">Uncharacterized protein</fullName>
    </submittedName>
</protein>
<keyword evidence="2" id="KW-1185">Reference proteome</keyword>
<accession>A0A4C1T2V6</accession>
<evidence type="ECO:0000313" key="2">
    <source>
        <dbReference type="Proteomes" id="UP000299102"/>
    </source>
</evidence>
<sequence length="95" mass="11222">MESPRPKGVTGALPPFFEGIRLLMEERMERSNSYEWGMGTFREEYDMEGNSWRGPPELLHTERNATTKHVTSHMRFVRVNMLFHQLSRPNTLARR</sequence>
<dbReference type="Proteomes" id="UP000299102">
    <property type="component" value="Unassembled WGS sequence"/>
</dbReference>
<name>A0A4C1T2V6_EUMVA</name>
<organism evidence="1 2">
    <name type="scientific">Eumeta variegata</name>
    <name type="common">Bagworm moth</name>
    <name type="synonym">Eumeta japonica</name>
    <dbReference type="NCBI Taxonomy" id="151549"/>
    <lineage>
        <taxon>Eukaryota</taxon>
        <taxon>Metazoa</taxon>
        <taxon>Ecdysozoa</taxon>
        <taxon>Arthropoda</taxon>
        <taxon>Hexapoda</taxon>
        <taxon>Insecta</taxon>
        <taxon>Pterygota</taxon>
        <taxon>Neoptera</taxon>
        <taxon>Endopterygota</taxon>
        <taxon>Lepidoptera</taxon>
        <taxon>Glossata</taxon>
        <taxon>Ditrysia</taxon>
        <taxon>Tineoidea</taxon>
        <taxon>Psychidae</taxon>
        <taxon>Oiketicinae</taxon>
        <taxon>Eumeta</taxon>
    </lineage>
</organism>
<evidence type="ECO:0000313" key="1">
    <source>
        <dbReference type="EMBL" id="GBP07601.1"/>
    </source>
</evidence>
<proteinExistence type="predicted"/>
<comment type="caution">
    <text evidence="1">The sequence shown here is derived from an EMBL/GenBank/DDBJ whole genome shotgun (WGS) entry which is preliminary data.</text>
</comment>
<reference evidence="1 2" key="1">
    <citation type="journal article" date="2019" name="Commun. Biol.">
        <title>The bagworm genome reveals a unique fibroin gene that provides high tensile strength.</title>
        <authorList>
            <person name="Kono N."/>
            <person name="Nakamura H."/>
            <person name="Ohtoshi R."/>
            <person name="Tomita M."/>
            <person name="Numata K."/>
            <person name="Arakawa K."/>
        </authorList>
    </citation>
    <scope>NUCLEOTIDE SEQUENCE [LARGE SCALE GENOMIC DNA]</scope>
</reference>
<dbReference type="EMBL" id="BGZK01000027">
    <property type="protein sequence ID" value="GBP07601.1"/>
    <property type="molecule type" value="Genomic_DNA"/>
</dbReference>
<gene>
    <name evidence="1" type="ORF">EVAR_2736_1</name>
</gene>
<dbReference type="AlphaFoldDB" id="A0A4C1T2V6"/>